<reference evidence="1 2" key="1">
    <citation type="submission" date="2022-01" db="EMBL/GenBank/DDBJ databases">
        <title>Novel bile acid biosynthetic pathways are enriched in the microbiome of centenarians.</title>
        <authorList>
            <person name="Sato Y."/>
            <person name="Atarashi K."/>
            <person name="Plichta R.D."/>
            <person name="Arai Y."/>
            <person name="Sasajima S."/>
            <person name="Kearney M.S."/>
            <person name="Suda W."/>
            <person name="Takeshita K."/>
            <person name="Sasaki T."/>
            <person name="Okamoto S."/>
            <person name="Skelly N.A."/>
            <person name="Okamura Y."/>
            <person name="Vlamakis H."/>
            <person name="Li Y."/>
            <person name="Tanoue T."/>
            <person name="Takei H."/>
            <person name="Nittono H."/>
            <person name="Narushima S."/>
            <person name="Irie J."/>
            <person name="Itoh H."/>
            <person name="Moriya K."/>
            <person name="Sugiura Y."/>
            <person name="Suematsu M."/>
            <person name="Moritoki N."/>
            <person name="Shibata S."/>
            <person name="Littman R.D."/>
            <person name="Fischbach A.M."/>
            <person name="Uwamino Y."/>
            <person name="Inoue T."/>
            <person name="Honda A."/>
            <person name="Hattori M."/>
            <person name="Murai T."/>
            <person name="Xavier J.R."/>
            <person name="Hirose N."/>
            <person name="Honda K."/>
        </authorList>
    </citation>
    <scope>NUCLEOTIDE SEQUENCE [LARGE SCALE GENOMIC DNA]</scope>
    <source>
        <strain evidence="1 2">CE91-St30</strain>
    </source>
</reference>
<dbReference type="RefSeq" id="WP_244386377.1">
    <property type="nucleotide sequence ID" value="NZ_AP025564.1"/>
</dbReference>
<gene>
    <name evidence="1" type="ORF">CE91St30_25360</name>
</gene>
<protein>
    <recommendedName>
        <fullName evidence="3">DNA-binding protein</fullName>
    </recommendedName>
</protein>
<evidence type="ECO:0000313" key="2">
    <source>
        <dbReference type="Proteomes" id="UP001320544"/>
    </source>
</evidence>
<proteinExistence type="predicted"/>
<accession>A0ABM7WLJ9</accession>
<dbReference type="EMBL" id="AP025564">
    <property type="protein sequence ID" value="BDE97203.1"/>
    <property type="molecule type" value="Genomic_DNA"/>
</dbReference>
<evidence type="ECO:0008006" key="3">
    <source>
        <dbReference type="Google" id="ProtNLM"/>
    </source>
</evidence>
<dbReference type="Proteomes" id="UP001320544">
    <property type="component" value="Chromosome"/>
</dbReference>
<keyword evidence="2" id="KW-1185">Reference proteome</keyword>
<organism evidence="1 2">
    <name type="scientific">Raoultibacter timonensis</name>
    <dbReference type="NCBI Taxonomy" id="1907662"/>
    <lineage>
        <taxon>Bacteria</taxon>
        <taxon>Bacillati</taxon>
        <taxon>Actinomycetota</taxon>
        <taxon>Coriobacteriia</taxon>
        <taxon>Eggerthellales</taxon>
        <taxon>Eggerthellaceae</taxon>
        <taxon>Raoultibacter</taxon>
    </lineage>
</organism>
<evidence type="ECO:0000313" key="1">
    <source>
        <dbReference type="EMBL" id="BDE97203.1"/>
    </source>
</evidence>
<name>A0ABM7WLJ9_9ACTN</name>
<sequence length="77" mass="8448">MGSENSSNEPPIEGGASYEVADRIVECSHCGSKRFEKSTAQLNTAGLTFLGLDWANRNATILICARCGHIEWFLEED</sequence>